<dbReference type="EC" id="1.1.1.391" evidence="2"/>
<sequence>MKRLKDRVTMITGASRGLGKALALRFAAEGSTIVLTGRSYDAMNDICRAILDSGGKGTAVRMNVLDPESIKSAVDDAVERYGRIDILINNAGISMVSPSENLSYEDWNNAIGTNLTGVFFCCQAVARHMIDKGTGGCIINISSTFGKTPVPLRAAYCASKAGTDMITRVLAAEWAKKNIRVNAIAPGYLNTEFIQDLSRQGKLDVEALKRRIPQGRIGGVEEITGLALYMVSDEATYMTGSVVYIDGGWTAYGFV</sequence>
<dbReference type="InterPro" id="IPR036291">
    <property type="entry name" value="NAD(P)-bd_dom_sf"/>
</dbReference>
<dbReference type="NCBIfam" id="NF005559">
    <property type="entry name" value="PRK07231.1"/>
    <property type="match status" value="1"/>
</dbReference>
<dbReference type="EMBL" id="CAADRM010000029">
    <property type="protein sequence ID" value="VFU12075.1"/>
    <property type="molecule type" value="Genomic_DNA"/>
</dbReference>
<dbReference type="PRINTS" id="PR00081">
    <property type="entry name" value="GDHRDH"/>
</dbReference>
<dbReference type="PROSITE" id="PS00061">
    <property type="entry name" value="ADH_SHORT"/>
    <property type="match status" value="1"/>
</dbReference>
<dbReference type="GO" id="GO:0016616">
    <property type="term" value="F:oxidoreductase activity, acting on the CH-OH group of donors, NAD or NADP as acceptor"/>
    <property type="evidence" value="ECO:0007669"/>
    <property type="project" value="TreeGrafter"/>
</dbReference>
<gene>
    <name evidence="2" type="ORF">SCFA_1240005</name>
</gene>
<dbReference type="InterPro" id="IPR020904">
    <property type="entry name" value="Sc_DH/Rdtase_CS"/>
</dbReference>
<proteinExistence type="inferred from homology"/>
<dbReference type="PANTHER" id="PTHR42760">
    <property type="entry name" value="SHORT-CHAIN DEHYDROGENASES/REDUCTASES FAMILY MEMBER"/>
    <property type="match status" value="1"/>
</dbReference>
<dbReference type="PRINTS" id="PR00080">
    <property type="entry name" value="SDRFAMILY"/>
</dbReference>
<dbReference type="SUPFAM" id="SSF51735">
    <property type="entry name" value="NAD(P)-binding Rossmann-fold domains"/>
    <property type="match status" value="1"/>
</dbReference>
<dbReference type="FunFam" id="3.40.50.720:FF:000084">
    <property type="entry name" value="Short-chain dehydrogenase reductase"/>
    <property type="match status" value="1"/>
</dbReference>
<protein>
    <submittedName>
        <fullName evidence="2">3-beta-hydroxycholanate 3-dehydrogenase (NAD(+)) 1</fullName>
        <ecNumber evidence="2">1.1.1.391</ecNumber>
    </submittedName>
</protein>
<keyword evidence="2" id="KW-0560">Oxidoreductase</keyword>
<evidence type="ECO:0000313" key="2">
    <source>
        <dbReference type="EMBL" id="VFU12075.1"/>
    </source>
</evidence>
<dbReference type="CDD" id="cd05233">
    <property type="entry name" value="SDR_c"/>
    <property type="match status" value="1"/>
</dbReference>
<dbReference type="AlphaFoldDB" id="A0A485M0H3"/>
<evidence type="ECO:0000256" key="1">
    <source>
        <dbReference type="ARBA" id="ARBA00006484"/>
    </source>
</evidence>
<comment type="similarity">
    <text evidence="1">Belongs to the short-chain dehydrogenases/reductases (SDR) family.</text>
</comment>
<dbReference type="Pfam" id="PF13561">
    <property type="entry name" value="adh_short_C2"/>
    <property type="match status" value="1"/>
</dbReference>
<name>A0A485M0H3_9ZZZZ</name>
<accession>A0A485M0H3</accession>
<dbReference type="InterPro" id="IPR002347">
    <property type="entry name" value="SDR_fam"/>
</dbReference>
<organism evidence="2">
    <name type="scientific">anaerobic digester metagenome</name>
    <dbReference type="NCBI Taxonomy" id="1263854"/>
    <lineage>
        <taxon>unclassified sequences</taxon>
        <taxon>metagenomes</taxon>
        <taxon>ecological metagenomes</taxon>
    </lineage>
</organism>
<reference evidence="2" key="1">
    <citation type="submission" date="2019-03" db="EMBL/GenBank/DDBJ databases">
        <authorList>
            <person name="Hao L."/>
        </authorList>
    </citation>
    <scope>NUCLEOTIDE SEQUENCE</scope>
</reference>
<dbReference type="Gene3D" id="3.40.50.720">
    <property type="entry name" value="NAD(P)-binding Rossmann-like Domain"/>
    <property type="match status" value="1"/>
</dbReference>